<dbReference type="Gene3D" id="3.40.50.1820">
    <property type="entry name" value="alpha/beta hydrolase"/>
    <property type="match status" value="1"/>
</dbReference>
<sequence>MNPVLAVDHWVAHADGRMFAREWIPAESIGAPILMLHDSLGCVELWRGFPQLLSASTFRRVIAYDRLGFGRSDALEHPLSPNFIADEAILCLPTVRRHFGIERFVALGHSVGGGMAIEAAAREYGSCDGLVTIAAQAFVETRTLDGIRAAKTQFQDPAERARLSKYHGVKSGWVLDAWIGRWLDPGFAGWTLKEVLPRVTCPVLAIHGENDEFGSTLHADLIGELAGRGPASIEVLPSCGHVPHREDPERVSALISAFLAGTLLP</sequence>
<dbReference type="PRINTS" id="PR00111">
    <property type="entry name" value="ABHYDROLASE"/>
</dbReference>
<dbReference type="InterPro" id="IPR000073">
    <property type="entry name" value="AB_hydrolase_1"/>
</dbReference>
<dbReference type="PANTHER" id="PTHR43798">
    <property type="entry name" value="MONOACYLGLYCEROL LIPASE"/>
    <property type="match status" value="1"/>
</dbReference>
<dbReference type="InterPro" id="IPR029058">
    <property type="entry name" value="AB_hydrolase_fold"/>
</dbReference>
<evidence type="ECO:0000259" key="1">
    <source>
        <dbReference type="Pfam" id="PF12697"/>
    </source>
</evidence>
<dbReference type="SUPFAM" id="SSF53474">
    <property type="entry name" value="alpha/beta-Hydrolases"/>
    <property type="match status" value="1"/>
</dbReference>
<gene>
    <name evidence="2" type="ORF">EAH82_05935</name>
</gene>
<dbReference type="InterPro" id="IPR050266">
    <property type="entry name" value="AB_hydrolase_sf"/>
</dbReference>
<name>A0A502DSJ6_9BURK</name>
<organism evidence="2 3">
    <name type="scientific">Variovorax guangxiensis</name>
    <dbReference type="NCBI Taxonomy" id="1775474"/>
    <lineage>
        <taxon>Bacteria</taxon>
        <taxon>Pseudomonadati</taxon>
        <taxon>Pseudomonadota</taxon>
        <taxon>Betaproteobacteria</taxon>
        <taxon>Burkholderiales</taxon>
        <taxon>Comamonadaceae</taxon>
        <taxon>Variovorax</taxon>
    </lineage>
</organism>
<feature type="domain" description="AB hydrolase-1" evidence="1">
    <location>
        <begin position="34"/>
        <end position="253"/>
    </location>
</feature>
<dbReference type="Proteomes" id="UP000319212">
    <property type="component" value="Unassembled WGS sequence"/>
</dbReference>
<reference evidence="2 3" key="1">
    <citation type="journal article" date="2019" name="Environ. Microbiol.">
        <title>Species interactions and distinct microbial communities in high Arctic permafrost affected cryosols are associated with the CH4 and CO2 gas fluxes.</title>
        <authorList>
            <person name="Altshuler I."/>
            <person name="Hamel J."/>
            <person name="Turney S."/>
            <person name="Magnuson E."/>
            <person name="Levesque R."/>
            <person name="Greer C."/>
            <person name="Whyte L.G."/>
        </authorList>
    </citation>
    <scope>NUCLEOTIDE SEQUENCE [LARGE SCALE GENOMIC DNA]</scope>
    <source>
        <strain evidence="2 3">S06.C</strain>
    </source>
</reference>
<comment type="caution">
    <text evidence="2">The sequence shown here is derived from an EMBL/GenBank/DDBJ whole genome shotgun (WGS) entry which is preliminary data.</text>
</comment>
<protein>
    <submittedName>
        <fullName evidence="2">Alpha/beta hydrolase</fullName>
    </submittedName>
</protein>
<proteinExistence type="predicted"/>
<accession>A0A502DSJ6</accession>
<dbReference type="RefSeq" id="WP_140841797.1">
    <property type="nucleotide sequence ID" value="NZ_RCZI01000002.1"/>
</dbReference>
<keyword evidence="2" id="KW-0378">Hydrolase</keyword>
<dbReference type="EMBL" id="RCZI01000002">
    <property type="protein sequence ID" value="TPG28353.1"/>
    <property type="molecule type" value="Genomic_DNA"/>
</dbReference>
<dbReference type="AlphaFoldDB" id="A0A502DSJ6"/>
<dbReference type="OrthoDB" id="135231at2"/>
<dbReference type="Pfam" id="PF12697">
    <property type="entry name" value="Abhydrolase_6"/>
    <property type="match status" value="1"/>
</dbReference>
<dbReference type="GO" id="GO:0016787">
    <property type="term" value="F:hydrolase activity"/>
    <property type="evidence" value="ECO:0007669"/>
    <property type="project" value="UniProtKB-KW"/>
</dbReference>
<evidence type="ECO:0000313" key="3">
    <source>
        <dbReference type="Proteomes" id="UP000319212"/>
    </source>
</evidence>
<evidence type="ECO:0000313" key="2">
    <source>
        <dbReference type="EMBL" id="TPG28353.1"/>
    </source>
</evidence>